<dbReference type="RefSeq" id="WP_135152850.1">
    <property type="nucleotide sequence ID" value="NZ_SOMN01000020.1"/>
</dbReference>
<feature type="domain" description="Carbohydrate-binding" evidence="1">
    <location>
        <begin position="29"/>
        <end position="180"/>
    </location>
</feature>
<protein>
    <submittedName>
        <fullName evidence="2">Carbohydrate-binding family 9-like protein</fullName>
    </submittedName>
</protein>
<dbReference type="GO" id="GO:0030246">
    <property type="term" value="F:carbohydrate binding"/>
    <property type="evidence" value="ECO:0007669"/>
    <property type="project" value="InterPro"/>
</dbReference>
<evidence type="ECO:0000313" key="2">
    <source>
        <dbReference type="EMBL" id="TFE25195.1"/>
    </source>
</evidence>
<dbReference type="GO" id="GO:0004553">
    <property type="term" value="F:hydrolase activity, hydrolyzing O-glycosyl compounds"/>
    <property type="evidence" value="ECO:0007669"/>
    <property type="project" value="InterPro"/>
</dbReference>
<dbReference type="PANTHER" id="PTHR35532:SF5">
    <property type="entry name" value="CARBOHYDRATE-BINDING DOMAIN-CONTAINING PROTEIN"/>
    <property type="match status" value="1"/>
</dbReference>
<dbReference type="InterPro" id="IPR010502">
    <property type="entry name" value="Carb-bd_dom_fam9"/>
</dbReference>
<dbReference type="SUPFAM" id="SSF49344">
    <property type="entry name" value="CBD9-like"/>
    <property type="match status" value="1"/>
</dbReference>
<dbReference type="GO" id="GO:0016052">
    <property type="term" value="P:carbohydrate catabolic process"/>
    <property type="evidence" value="ECO:0007669"/>
    <property type="project" value="InterPro"/>
</dbReference>
<evidence type="ECO:0000259" key="1">
    <source>
        <dbReference type="Pfam" id="PF06452"/>
    </source>
</evidence>
<evidence type="ECO:0000313" key="3">
    <source>
        <dbReference type="Proteomes" id="UP000297900"/>
    </source>
</evidence>
<comment type="caution">
    <text evidence="2">The sequence shown here is derived from an EMBL/GenBank/DDBJ whole genome shotgun (WGS) entry which is preliminary data.</text>
</comment>
<dbReference type="EMBL" id="SOMN01000020">
    <property type="protein sequence ID" value="TFE25195.1"/>
    <property type="molecule type" value="Genomic_DNA"/>
</dbReference>
<gene>
    <name evidence="2" type="ORF">E2980_14170</name>
</gene>
<keyword evidence="3" id="KW-1185">Reference proteome</keyword>
<dbReference type="Pfam" id="PF06452">
    <property type="entry name" value="CBM9_1"/>
    <property type="match status" value="1"/>
</dbReference>
<dbReference type="AlphaFoldDB" id="A0A4Y8LVN5"/>
<proteinExistence type="predicted"/>
<name>A0A4Y8LVN5_9BACL</name>
<dbReference type="OrthoDB" id="9786766at2"/>
<sequence length="340" mass="39605">MFKSGVPEPNISFAPKHYICRRASGPLAVDGRLDKPFWKDAAWTDDFVDIEGDLRPNPGKRTRVKMLWDDEYFYFGAEMAEDQIWATLTERDSVIFHDNDFEIFIDPDGDTHHYYEFEINALNTVWDLFLVKPYRDGGPPLNGWDISGLRTAVHIDGQLNNPKANNRGWSVEVAMPWNSLRECAPEGRLPRIGEYWRVNFSRVQWQAEALEDGYRKVNDPATGRPYPEDNWVWSPMGLVNMHYPELWGYVVFADEEGPYSFQPPADEKVKWELRKLYYRQRNHYAQHEEFSRDAALLMGTDQWTIQPAIETTGRLFQIAASSADGSSTYYIREDGKLWKE</sequence>
<dbReference type="PANTHER" id="PTHR35532">
    <property type="entry name" value="SIMILAR TO POLYHYDROXYALKANOATE DEPOLYMERASE"/>
    <property type="match status" value="1"/>
</dbReference>
<accession>A0A4Y8LVN5</accession>
<organism evidence="2 3">
    <name type="scientific">Cohnella luojiensis</name>
    <dbReference type="NCBI Taxonomy" id="652876"/>
    <lineage>
        <taxon>Bacteria</taxon>
        <taxon>Bacillati</taxon>
        <taxon>Bacillota</taxon>
        <taxon>Bacilli</taxon>
        <taxon>Bacillales</taxon>
        <taxon>Paenibacillaceae</taxon>
        <taxon>Cohnella</taxon>
    </lineage>
</organism>
<dbReference type="Proteomes" id="UP000297900">
    <property type="component" value="Unassembled WGS sequence"/>
</dbReference>
<dbReference type="Gene3D" id="2.60.40.1190">
    <property type="match status" value="1"/>
</dbReference>
<dbReference type="CDD" id="cd09620">
    <property type="entry name" value="CBM9_like_3"/>
    <property type="match status" value="1"/>
</dbReference>
<reference evidence="2 3" key="1">
    <citation type="submission" date="2019-03" db="EMBL/GenBank/DDBJ databases">
        <title>Cohnella endophytica sp. nov., a novel endophytic bacterium isolated from bark of Sonneratia apetala.</title>
        <authorList>
            <person name="Tuo L."/>
        </authorList>
    </citation>
    <scope>NUCLEOTIDE SEQUENCE [LARGE SCALE GENOMIC DNA]</scope>
    <source>
        <strain evidence="2 3">CCTCC AB 208254</strain>
    </source>
</reference>